<protein>
    <submittedName>
        <fullName evidence="1">Uncharacterized protein</fullName>
    </submittedName>
</protein>
<sequence length="158" mass="16608">MGTPGGACPHHYGETTISAVTGLRASGAFHQGPGEFPGPWGERDGVLRLPGRNPAFMIDLAVTLNGHTSHCRFGLVEPQPGWGYPPDVEIEVFNRDRPGRPDPAVDELQLSGGGELHGPDQSDVCGYGGLWIDATRVTGETTPGSGVFDQTLHLTGAP</sequence>
<comment type="caution">
    <text evidence="1">The sequence shown here is derived from an EMBL/GenBank/DDBJ whole genome shotgun (WGS) entry which is preliminary data.</text>
</comment>
<dbReference type="EMBL" id="QZEY01000022">
    <property type="protein sequence ID" value="RJL22568.1"/>
    <property type="molecule type" value="Genomic_DNA"/>
</dbReference>
<dbReference type="Proteomes" id="UP000265768">
    <property type="component" value="Unassembled WGS sequence"/>
</dbReference>
<gene>
    <name evidence="1" type="ORF">D5H75_35745</name>
</gene>
<evidence type="ECO:0000313" key="1">
    <source>
        <dbReference type="EMBL" id="RJL22568.1"/>
    </source>
</evidence>
<keyword evidence="2" id="KW-1185">Reference proteome</keyword>
<accession>A0A3A4AAW1</accession>
<evidence type="ECO:0000313" key="2">
    <source>
        <dbReference type="Proteomes" id="UP000265768"/>
    </source>
</evidence>
<dbReference type="AlphaFoldDB" id="A0A3A4AAW1"/>
<reference evidence="1 2" key="1">
    <citation type="submission" date="2018-09" db="EMBL/GenBank/DDBJ databases">
        <title>YIM 75507 draft genome.</title>
        <authorList>
            <person name="Tang S."/>
            <person name="Feng Y."/>
        </authorList>
    </citation>
    <scope>NUCLEOTIDE SEQUENCE [LARGE SCALE GENOMIC DNA]</scope>
    <source>
        <strain evidence="1 2">YIM 75507</strain>
    </source>
</reference>
<organism evidence="1 2">
    <name type="scientific">Bailinhaonella thermotolerans</name>
    <dbReference type="NCBI Taxonomy" id="1070861"/>
    <lineage>
        <taxon>Bacteria</taxon>
        <taxon>Bacillati</taxon>
        <taxon>Actinomycetota</taxon>
        <taxon>Actinomycetes</taxon>
        <taxon>Streptosporangiales</taxon>
        <taxon>Streptosporangiaceae</taxon>
        <taxon>Bailinhaonella</taxon>
    </lineage>
</organism>
<name>A0A3A4AAW1_9ACTN</name>
<proteinExistence type="predicted"/>